<dbReference type="HOGENOM" id="CLU_2663644_0_0_4"/>
<keyword evidence="3" id="KW-1185">Reference proteome</keyword>
<evidence type="ECO:0000256" key="1">
    <source>
        <dbReference type="SAM" id="MobiDB-lite"/>
    </source>
</evidence>
<dbReference type="EMBL" id="CP009238">
    <property type="protein sequence ID" value="AIL33177.1"/>
    <property type="molecule type" value="Genomic_DNA"/>
</dbReference>
<dbReference type="AlphaFoldDB" id="A0A077DI31"/>
<evidence type="ECO:0000313" key="2">
    <source>
        <dbReference type="EMBL" id="AIL33177.1"/>
    </source>
</evidence>
<reference evidence="2 3" key="1">
    <citation type="journal article" date="2014" name="BMC Genomics">
        <title>A genomic perspective on a new bacterial genus and species from the Alcaligenaceae family, Basilea psittacipulmonis.</title>
        <authorList>
            <person name="Whiteson K.L."/>
            <person name="Hernandez D."/>
            <person name="Lazarevic V."/>
            <person name="Gaia N."/>
            <person name="Farinelli L."/>
            <person name="Francois P."/>
            <person name="Pilo P."/>
            <person name="Frey J."/>
            <person name="Schrenzel J."/>
        </authorList>
    </citation>
    <scope>NUCLEOTIDE SEQUENCE [LARGE SCALE GENOMIC DNA]</scope>
    <source>
        <strain evidence="2 3">DSM 24701</strain>
    </source>
</reference>
<feature type="region of interest" description="Disordered" evidence="1">
    <location>
        <begin position="51"/>
        <end position="75"/>
    </location>
</feature>
<gene>
    <name evidence="2" type="ORF">IX83_07610</name>
</gene>
<proteinExistence type="predicted"/>
<evidence type="ECO:0000313" key="3">
    <source>
        <dbReference type="Proteomes" id="UP000028945"/>
    </source>
</evidence>
<accession>A0A077DI31</accession>
<dbReference type="Proteomes" id="UP000028945">
    <property type="component" value="Chromosome"/>
</dbReference>
<sequence length="75" mass="8774">MGAKQKFNQAVFYSCFFLRIGKREKVLIFYEHTKKVFYTFFANHQNIHPSDKALKNKTHHGKPSVSGLKIRLSES</sequence>
<dbReference type="KEGG" id="bpsi:IX83_07610"/>
<name>A0A077DI31_9BURK</name>
<organism evidence="2 3">
    <name type="scientific">Basilea psittacipulmonis DSM 24701</name>
    <dbReference type="NCBI Taxonomy" id="1072685"/>
    <lineage>
        <taxon>Bacteria</taxon>
        <taxon>Pseudomonadati</taxon>
        <taxon>Pseudomonadota</taxon>
        <taxon>Betaproteobacteria</taxon>
        <taxon>Burkholderiales</taxon>
        <taxon>Alcaligenaceae</taxon>
        <taxon>Basilea</taxon>
    </lineage>
</organism>
<protein>
    <submittedName>
        <fullName evidence="2">Uncharacterized protein</fullName>
    </submittedName>
</protein>